<dbReference type="AlphaFoldDB" id="A0A0A9BAA4"/>
<reference evidence="1" key="1">
    <citation type="submission" date="2014-09" db="EMBL/GenBank/DDBJ databases">
        <authorList>
            <person name="Magalhaes I.L.F."/>
            <person name="Oliveira U."/>
            <person name="Santos F.R."/>
            <person name="Vidigal T.H.D.A."/>
            <person name="Brescovit A.D."/>
            <person name="Santos A.J."/>
        </authorList>
    </citation>
    <scope>NUCLEOTIDE SEQUENCE</scope>
    <source>
        <tissue evidence="1">Shoot tissue taken approximately 20 cm above the soil surface</tissue>
    </source>
</reference>
<sequence>MSILLHKTGKTTLAMTSRSPKKSTFWHMKEKCDA</sequence>
<name>A0A0A9BAA4_ARUDO</name>
<proteinExistence type="predicted"/>
<dbReference type="EMBL" id="GBRH01239785">
    <property type="protein sequence ID" value="JAD58110.1"/>
    <property type="molecule type" value="Transcribed_RNA"/>
</dbReference>
<evidence type="ECO:0000313" key="1">
    <source>
        <dbReference type="EMBL" id="JAD58110.1"/>
    </source>
</evidence>
<reference evidence="1" key="2">
    <citation type="journal article" date="2015" name="Data Brief">
        <title>Shoot transcriptome of the giant reed, Arundo donax.</title>
        <authorList>
            <person name="Barrero R.A."/>
            <person name="Guerrero F.D."/>
            <person name="Moolhuijzen P."/>
            <person name="Goolsby J.A."/>
            <person name="Tidwell J."/>
            <person name="Bellgard S.E."/>
            <person name="Bellgard M.I."/>
        </authorList>
    </citation>
    <scope>NUCLEOTIDE SEQUENCE</scope>
    <source>
        <tissue evidence="1">Shoot tissue taken approximately 20 cm above the soil surface</tissue>
    </source>
</reference>
<accession>A0A0A9BAA4</accession>
<protein>
    <submittedName>
        <fullName evidence="1">Uncharacterized protein</fullName>
    </submittedName>
</protein>
<organism evidence="1">
    <name type="scientific">Arundo donax</name>
    <name type="common">Giant reed</name>
    <name type="synonym">Donax arundinaceus</name>
    <dbReference type="NCBI Taxonomy" id="35708"/>
    <lineage>
        <taxon>Eukaryota</taxon>
        <taxon>Viridiplantae</taxon>
        <taxon>Streptophyta</taxon>
        <taxon>Embryophyta</taxon>
        <taxon>Tracheophyta</taxon>
        <taxon>Spermatophyta</taxon>
        <taxon>Magnoliopsida</taxon>
        <taxon>Liliopsida</taxon>
        <taxon>Poales</taxon>
        <taxon>Poaceae</taxon>
        <taxon>PACMAD clade</taxon>
        <taxon>Arundinoideae</taxon>
        <taxon>Arundineae</taxon>
        <taxon>Arundo</taxon>
    </lineage>
</organism>